<dbReference type="AlphaFoldDB" id="A0AA35LCQ3"/>
<dbReference type="Proteomes" id="UP001178461">
    <property type="component" value="Chromosome Z"/>
</dbReference>
<dbReference type="Pfam" id="PF14223">
    <property type="entry name" value="Retrotran_gag_2"/>
    <property type="match status" value="1"/>
</dbReference>
<evidence type="ECO:0000313" key="3">
    <source>
        <dbReference type="Proteomes" id="UP001178461"/>
    </source>
</evidence>
<dbReference type="EMBL" id="OX395140">
    <property type="protein sequence ID" value="CAI5793892.1"/>
    <property type="molecule type" value="Genomic_DNA"/>
</dbReference>
<feature type="region of interest" description="Disordered" evidence="1">
    <location>
        <begin position="1"/>
        <end position="21"/>
    </location>
</feature>
<reference evidence="2" key="1">
    <citation type="submission" date="2022-12" db="EMBL/GenBank/DDBJ databases">
        <authorList>
            <person name="Alioto T."/>
            <person name="Alioto T."/>
            <person name="Gomez Garrido J."/>
        </authorList>
    </citation>
    <scope>NUCLEOTIDE SEQUENCE</scope>
</reference>
<evidence type="ECO:0000256" key="1">
    <source>
        <dbReference type="SAM" id="MobiDB-lite"/>
    </source>
</evidence>
<name>A0AA35LCQ3_9SAUR</name>
<organism evidence="2 3">
    <name type="scientific">Podarcis lilfordi</name>
    <name type="common">Lilford's wall lizard</name>
    <dbReference type="NCBI Taxonomy" id="74358"/>
    <lineage>
        <taxon>Eukaryota</taxon>
        <taxon>Metazoa</taxon>
        <taxon>Chordata</taxon>
        <taxon>Craniata</taxon>
        <taxon>Vertebrata</taxon>
        <taxon>Euteleostomi</taxon>
        <taxon>Lepidosauria</taxon>
        <taxon>Squamata</taxon>
        <taxon>Bifurcata</taxon>
        <taxon>Unidentata</taxon>
        <taxon>Episquamata</taxon>
        <taxon>Laterata</taxon>
        <taxon>Lacertibaenia</taxon>
        <taxon>Lacertidae</taxon>
        <taxon>Podarcis</taxon>
    </lineage>
</organism>
<evidence type="ECO:0000313" key="2">
    <source>
        <dbReference type="EMBL" id="CAI5793892.1"/>
    </source>
</evidence>
<accession>A0AA35LCQ3</accession>
<gene>
    <name evidence="2" type="ORF">PODLI_1B015250</name>
</gene>
<proteinExistence type="predicted"/>
<sequence>MRGYFQSDRRIDFVNHPPPPQQLGYGSSLAERENNNNMAMYIKGTKALEHPVPVLTSSKLSFMDIKSASAEEAEKVKWEKQDRKARTEISIYVSDSDLHHIRNVKTAKELWQGLKELYERNSLNERLYLSRKLFNLK</sequence>
<protein>
    <submittedName>
        <fullName evidence="2">Uncharacterized protein</fullName>
    </submittedName>
</protein>
<keyword evidence="3" id="KW-1185">Reference proteome</keyword>